<comment type="subcellular location">
    <subcellularLocation>
        <location evidence="1">Cell membrane</location>
        <topology evidence="1">Peripheral membrane protein</topology>
        <orientation evidence="1">Cytoplasmic side</orientation>
    </subcellularLocation>
</comment>
<keyword evidence="5 11" id="KW-0067">ATP-binding</keyword>
<dbReference type="InterPro" id="IPR005894">
    <property type="entry name" value="DrrA"/>
</dbReference>
<dbReference type="SMART" id="SM00382">
    <property type="entry name" value="AAA"/>
    <property type="match status" value="1"/>
</dbReference>
<dbReference type="InterPro" id="IPR003439">
    <property type="entry name" value="ABC_transporter-like_ATP-bd"/>
</dbReference>
<keyword evidence="4" id="KW-0547">Nucleotide-binding</keyword>
<dbReference type="InterPro" id="IPR003593">
    <property type="entry name" value="AAA+_ATPase"/>
</dbReference>
<evidence type="ECO:0000256" key="7">
    <source>
        <dbReference type="ARBA" id="ARBA00023136"/>
    </source>
</evidence>
<evidence type="ECO:0000313" key="11">
    <source>
        <dbReference type="EMBL" id="MBE1513270.1"/>
    </source>
</evidence>
<dbReference type="PROSITE" id="PS50893">
    <property type="entry name" value="ABC_TRANSPORTER_2"/>
    <property type="match status" value="1"/>
</dbReference>
<dbReference type="PANTHER" id="PTHR42711">
    <property type="entry name" value="ABC TRANSPORTER ATP-BINDING PROTEIN"/>
    <property type="match status" value="1"/>
</dbReference>
<keyword evidence="8" id="KW-0046">Antibiotic resistance</keyword>
<reference evidence="11 12" key="1">
    <citation type="submission" date="2020-10" db="EMBL/GenBank/DDBJ databases">
        <title>Sequencing the genomes of 1000 actinobacteria strains.</title>
        <authorList>
            <person name="Klenk H.-P."/>
        </authorList>
    </citation>
    <scope>NUCLEOTIDE SEQUENCE [LARGE SCALE GENOMIC DNA]</scope>
    <source>
        <strain evidence="11 12">DSM 15474</strain>
    </source>
</reference>
<dbReference type="Pfam" id="PF00005">
    <property type="entry name" value="ABC_tran"/>
    <property type="match status" value="1"/>
</dbReference>
<organism evidence="11 12">
    <name type="scientific">Nesterenkonia halotolerans</name>
    <dbReference type="NCBI Taxonomy" id="225325"/>
    <lineage>
        <taxon>Bacteria</taxon>
        <taxon>Bacillati</taxon>
        <taxon>Actinomycetota</taxon>
        <taxon>Actinomycetes</taxon>
        <taxon>Micrococcales</taxon>
        <taxon>Micrococcaceae</taxon>
        <taxon>Nesterenkonia</taxon>
    </lineage>
</organism>
<keyword evidence="12" id="KW-1185">Reference proteome</keyword>
<keyword evidence="2" id="KW-0813">Transport</keyword>
<evidence type="ECO:0000313" key="12">
    <source>
        <dbReference type="Proteomes" id="UP000636579"/>
    </source>
</evidence>
<dbReference type="InterPro" id="IPR017871">
    <property type="entry name" value="ABC_transporter-like_CS"/>
</dbReference>
<evidence type="ECO:0000256" key="9">
    <source>
        <dbReference type="ARBA" id="ARBA00049985"/>
    </source>
</evidence>
<protein>
    <submittedName>
        <fullName evidence="11">ABC-2 type transport system ATP-binding protein</fullName>
    </submittedName>
</protein>
<evidence type="ECO:0000259" key="10">
    <source>
        <dbReference type="PROSITE" id="PS50893"/>
    </source>
</evidence>
<comment type="similarity">
    <text evidence="9">Belongs to the ABC transporter superfamily. Drug exporter-1 (DrugE1) (TC 3.A.1.105) family.</text>
</comment>
<evidence type="ECO:0000256" key="1">
    <source>
        <dbReference type="ARBA" id="ARBA00004413"/>
    </source>
</evidence>
<dbReference type="InterPro" id="IPR027417">
    <property type="entry name" value="P-loop_NTPase"/>
</dbReference>
<accession>A0ABR9J2N2</accession>
<sequence>MASSETAISAEGVERRFGDLAAVDGVSLEVKTGEIYGFLGPNGAGKSTLTRVLCTLLKPSAGRASVAGYDVETQPGEVRLRAGVALQEAALDDKQTGAEMLALQGRFYGLTAKATKARVDQLITLVDIGDALDRRIGTYSGGMKRRLDLALALVHDPQVLFLDEPTTGLDPVSRAKVWQEVRRLNDDLGMTVFLTTQYLEEADELADRVGIINQGKLVAEGTPTELKRLIGTDVVIVTVEGDPVLTREALDPLPMVEHIEVNGPSLTLSVSDGPSAISPIAVALAQVTEIDVIELSLRRPSLDDVFLSVTGERIADSSAFMASASASQNPQEPK</sequence>
<dbReference type="InterPro" id="IPR050763">
    <property type="entry name" value="ABC_transporter_ATP-binding"/>
</dbReference>
<dbReference type="EMBL" id="JADBEE010000001">
    <property type="protein sequence ID" value="MBE1513270.1"/>
    <property type="molecule type" value="Genomic_DNA"/>
</dbReference>
<dbReference type="SUPFAM" id="SSF52540">
    <property type="entry name" value="P-loop containing nucleoside triphosphate hydrolases"/>
    <property type="match status" value="1"/>
</dbReference>
<feature type="domain" description="ABC transporter" evidence="10">
    <location>
        <begin position="8"/>
        <end position="239"/>
    </location>
</feature>
<keyword evidence="6" id="KW-1278">Translocase</keyword>
<dbReference type="NCBIfam" id="TIGR01188">
    <property type="entry name" value="drrA"/>
    <property type="match status" value="1"/>
</dbReference>
<evidence type="ECO:0000256" key="6">
    <source>
        <dbReference type="ARBA" id="ARBA00022967"/>
    </source>
</evidence>
<evidence type="ECO:0000256" key="4">
    <source>
        <dbReference type="ARBA" id="ARBA00022741"/>
    </source>
</evidence>
<evidence type="ECO:0000256" key="8">
    <source>
        <dbReference type="ARBA" id="ARBA00023251"/>
    </source>
</evidence>
<name>A0ABR9J2N2_9MICC</name>
<dbReference type="Proteomes" id="UP000636579">
    <property type="component" value="Unassembled WGS sequence"/>
</dbReference>
<keyword evidence="7" id="KW-0472">Membrane</keyword>
<dbReference type="Pfam" id="PF13732">
    <property type="entry name" value="DrrA1-3_C"/>
    <property type="match status" value="1"/>
</dbReference>
<dbReference type="PROSITE" id="PS00211">
    <property type="entry name" value="ABC_TRANSPORTER_1"/>
    <property type="match status" value="1"/>
</dbReference>
<dbReference type="Gene3D" id="3.40.50.300">
    <property type="entry name" value="P-loop containing nucleotide triphosphate hydrolases"/>
    <property type="match status" value="1"/>
</dbReference>
<evidence type="ECO:0000256" key="2">
    <source>
        <dbReference type="ARBA" id="ARBA00022448"/>
    </source>
</evidence>
<evidence type="ECO:0000256" key="5">
    <source>
        <dbReference type="ARBA" id="ARBA00022840"/>
    </source>
</evidence>
<dbReference type="GO" id="GO:0005524">
    <property type="term" value="F:ATP binding"/>
    <property type="evidence" value="ECO:0007669"/>
    <property type="project" value="UniProtKB-KW"/>
</dbReference>
<gene>
    <name evidence="11" type="ORF">H4W26_000025</name>
</gene>
<comment type="caution">
    <text evidence="11">The sequence shown here is derived from an EMBL/GenBank/DDBJ whole genome shotgun (WGS) entry which is preliminary data.</text>
</comment>
<dbReference type="InterPro" id="IPR025302">
    <property type="entry name" value="DrrA1/2-like_C"/>
</dbReference>
<dbReference type="PANTHER" id="PTHR42711:SF19">
    <property type="entry name" value="DOXORUBICIN RESISTANCE ATP-BINDING PROTEIN DRRA"/>
    <property type="match status" value="1"/>
</dbReference>
<proteinExistence type="inferred from homology"/>
<dbReference type="RefSeq" id="WP_192590187.1">
    <property type="nucleotide sequence ID" value="NZ_JADBEE010000001.1"/>
</dbReference>
<keyword evidence="3" id="KW-1003">Cell membrane</keyword>
<evidence type="ECO:0000256" key="3">
    <source>
        <dbReference type="ARBA" id="ARBA00022475"/>
    </source>
</evidence>